<feature type="domain" description="AMP-dependent synthetase/ligase" evidence="2">
    <location>
        <begin position="7"/>
        <end position="325"/>
    </location>
</feature>
<comment type="similarity">
    <text evidence="1">Belongs to the ATP-dependent AMP-binding enzyme family.</text>
</comment>
<dbReference type="PANTHER" id="PTHR22754">
    <property type="entry name" value="DISCO-INTERACTING PROTEIN 2 DIP2 -RELATED"/>
    <property type="match status" value="1"/>
</dbReference>
<dbReference type="GO" id="GO:0005886">
    <property type="term" value="C:plasma membrane"/>
    <property type="evidence" value="ECO:0007669"/>
    <property type="project" value="TreeGrafter"/>
</dbReference>
<evidence type="ECO:0000313" key="3">
    <source>
        <dbReference type="EMBL" id="QNN43928.1"/>
    </source>
</evidence>
<evidence type="ECO:0000313" key="4">
    <source>
        <dbReference type="Proteomes" id="UP000515806"/>
    </source>
</evidence>
<evidence type="ECO:0000259" key="2">
    <source>
        <dbReference type="Pfam" id="PF00501"/>
    </source>
</evidence>
<dbReference type="PROSITE" id="PS00455">
    <property type="entry name" value="AMP_BINDING"/>
    <property type="match status" value="1"/>
</dbReference>
<dbReference type="SUPFAM" id="SSF56801">
    <property type="entry name" value="Acetyl-CoA synthetase-like"/>
    <property type="match status" value="1"/>
</dbReference>
<dbReference type="PANTHER" id="PTHR22754:SF32">
    <property type="entry name" value="DISCO-INTERACTING PROTEIN 2"/>
    <property type="match status" value="1"/>
</dbReference>
<proteinExistence type="inferred from homology"/>
<dbReference type="InterPro" id="IPR000873">
    <property type="entry name" value="AMP-dep_synth/lig_dom"/>
</dbReference>
<dbReference type="Pfam" id="PF00501">
    <property type="entry name" value="AMP-binding"/>
    <property type="match status" value="1"/>
</dbReference>
<reference evidence="3 4" key="1">
    <citation type="submission" date="2020-08" db="EMBL/GenBank/DDBJ databases">
        <title>Genome sequence of Pedobacter roseus KACC 11594T.</title>
        <authorList>
            <person name="Hyun D.-W."/>
            <person name="Bae J.-W."/>
        </authorList>
    </citation>
    <scope>NUCLEOTIDE SEQUENCE [LARGE SCALE GENOMIC DNA]</scope>
    <source>
        <strain evidence="3 4">KACC 11594</strain>
    </source>
</reference>
<dbReference type="EMBL" id="CP060723">
    <property type="protein sequence ID" value="QNN43928.1"/>
    <property type="molecule type" value="Genomic_DNA"/>
</dbReference>
<gene>
    <name evidence="3" type="ORF">H9L23_07550</name>
</gene>
<dbReference type="GO" id="GO:0070566">
    <property type="term" value="F:adenylyltransferase activity"/>
    <property type="evidence" value="ECO:0007669"/>
    <property type="project" value="TreeGrafter"/>
</dbReference>
<dbReference type="Proteomes" id="UP000515806">
    <property type="component" value="Chromosome"/>
</dbReference>
<protein>
    <submittedName>
        <fullName evidence="3">AMP-binding protein</fullName>
    </submittedName>
</protein>
<sequence>MIIDYLRNHVEQMPEKDAFIFLDEFNIEIERISYENLYSSVKSLAFLLQKYNITDAKALLIYEDARDFIICFLACQYLGITAVPLNYSRKSAHLKAILKDSNTDTIFTTEGTKLKLENIFSDQFAFNRNIIISTDSLEDNIVISDIPCALINDIALIQYTSGSTSIPKGVIITHDALIQNQISIADTFGCNRESIIFSWLPFYHDMGLIGNILHAIFIGCTCVAIAPSSFIRKPSNWLKAISKYRATHSGAPNFAYDLCVDYITKEEKADLNLESWKVAYNGAEDVRSETLERFVRYFSRCGFSKSAFTPCYGLAENTLLVSGKKKSKYPSIITASRSSAGSYTIKQKGLTRKYVSSGLVVSGVHVRLISGGGILL</sequence>
<keyword evidence="4" id="KW-1185">Reference proteome</keyword>
<dbReference type="KEGG" id="proe:H9L23_07550"/>
<dbReference type="RefSeq" id="WP_187594383.1">
    <property type="nucleotide sequence ID" value="NZ_CP060723.1"/>
</dbReference>
<dbReference type="AlphaFoldDB" id="A0A7G9QKQ3"/>
<organism evidence="3 4">
    <name type="scientific">Pedobacter roseus</name>
    <dbReference type="NCBI Taxonomy" id="336820"/>
    <lineage>
        <taxon>Bacteria</taxon>
        <taxon>Pseudomonadati</taxon>
        <taxon>Bacteroidota</taxon>
        <taxon>Sphingobacteriia</taxon>
        <taxon>Sphingobacteriales</taxon>
        <taxon>Sphingobacteriaceae</taxon>
        <taxon>Pedobacter</taxon>
    </lineage>
</organism>
<dbReference type="Gene3D" id="3.40.50.12780">
    <property type="entry name" value="N-terminal domain of ligase-like"/>
    <property type="match status" value="1"/>
</dbReference>
<dbReference type="InterPro" id="IPR020845">
    <property type="entry name" value="AMP-binding_CS"/>
</dbReference>
<dbReference type="GO" id="GO:0006633">
    <property type="term" value="P:fatty acid biosynthetic process"/>
    <property type="evidence" value="ECO:0007669"/>
    <property type="project" value="TreeGrafter"/>
</dbReference>
<accession>A0A7G9QKQ3</accession>
<dbReference type="InterPro" id="IPR042099">
    <property type="entry name" value="ANL_N_sf"/>
</dbReference>
<evidence type="ECO:0000256" key="1">
    <source>
        <dbReference type="ARBA" id="ARBA00006432"/>
    </source>
</evidence>
<name>A0A7G9QKQ3_9SPHI</name>